<name>A0A842G5B0_9LIST</name>
<comment type="caution">
    <text evidence="2">The sequence shown here is derived from an EMBL/GenBank/DDBJ whole genome shotgun (WGS) entry which is preliminary data.</text>
</comment>
<dbReference type="Proteomes" id="UP000585696">
    <property type="component" value="Unassembled WGS sequence"/>
</dbReference>
<evidence type="ECO:0000313" key="3">
    <source>
        <dbReference type="Proteomes" id="UP000543005"/>
    </source>
</evidence>
<evidence type="ECO:0000313" key="2">
    <source>
        <dbReference type="EMBL" id="MBC2294934.1"/>
    </source>
</evidence>
<dbReference type="EMBL" id="JAARZT010000053">
    <property type="protein sequence ID" value="MBC2294934.1"/>
    <property type="molecule type" value="Genomic_DNA"/>
</dbReference>
<proteinExistence type="predicted"/>
<dbReference type="EMBL" id="JAARZS010000060">
    <property type="protein sequence ID" value="MBC2285798.1"/>
    <property type="molecule type" value="Genomic_DNA"/>
</dbReference>
<evidence type="ECO:0000313" key="1">
    <source>
        <dbReference type="EMBL" id="MBC2285798.1"/>
    </source>
</evidence>
<dbReference type="RefSeq" id="WP_185630184.1">
    <property type="nucleotide sequence ID" value="NZ_JAARZS010000060.1"/>
</dbReference>
<evidence type="ECO:0000313" key="4">
    <source>
        <dbReference type="Proteomes" id="UP000585696"/>
    </source>
</evidence>
<gene>
    <name evidence="1" type="ORF">HCB69_15595</name>
    <name evidence="2" type="ORF">HCC36_17125</name>
</gene>
<accession>A0A842G5B0</accession>
<dbReference type="AlphaFoldDB" id="A0A842G5B0"/>
<dbReference type="Proteomes" id="UP000543005">
    <property type="component" value="Unassembled WGS sequence"/>
</dbReference>
<sequence length="510" mass="59889">MEKNKPLISMEERNLLLFSNQISGDPKYTWLKEILNSNNLLPFNSVDRGIVSGEQEELINQNKLSWLSISNQEWSRRNEKPLVTHENKAKCMLCGKPHNDSYYFINNYNGKEIFVGSTCNSYVGTEGYKEFKKLAMSLKQQLRLEKLEETIPNIQKTIRTWVDRLDEAVIVVPSEWEKHYLSIGKEIELTLQKAIKTDKNANYLEKLKALLAQGKQELEDILLRCQDSLKFNSFIIDKNIQKELLHKQSEHAKKIIESVKNSSNGEVPDNEKPNIQLVEFLQKYMVLFNSKYNKHNCEISKVSFGKVTIDVYFNSRNYIFTVPSPSFFKIFSDIFYTQNDCFKDRFINLANKVRYEDRAEYIYDIIKNILENSETLSSYDPTKDRKLNADLYQKEREIESSYREDINGLNQREYEEELANIEEAKISISPRTKELLNDKYFDIQILTSDTIVRLPKNDMFNLGLYLIFHGNTEKNKRYIFSKITTLKHHDRSQLRNAYKIDILAEQGVLN</sequence>
<organism evidence="2 3">
    <name type="scientific">Listeria booriae</name>
    <dbReference type="NCBI Taxonomy" id="1552123"/>
    <lineage>
        <taxon>Bacteria</taxon>
        <taxon>Bacillati</taxon>
        <taxon>Bacillota</taxon>
        <taxon>Bacilli</taxon>
        <taxon>Bacillales</taxon>
        <taxon>Listeriaceae</taxon>
        <taxon>Listeria</taxon>
    </lineage>
</organism>
<reference evidence="3 4" key="1">
    <citation type="submission" date="2020-03" db="EMBL/GenBank/DDBJ databases">
        <title>Soil Listeria distribution.</title>
        <authorList>
            <person name="Liao J."/>
            <person name="Wiedmann M."/>
        </authorList>
    </citation>
    <scope>NUCLEOTIDE SEQUENCE [LARGE SCALE GENOMIC DNA]</scope>
    <source>
        <strain evidence="2 3">FSL L7-0051</strain>
        <strain evidence="1 4">FSL L7-0054</strain>
    </source>
</reference>
<protein>
    <submittedName>
        <fullName evidence="2">Uncharacterized protein</fullName>
    </submittedName>
</protein>